<dbReference type="AlphaFoldDB" id="A0A8J8P681"/>
<evidence type="ECO:0000313" key="2">
    <source>
        <dbReference type="EMBL" id="TNV87703.1"/>
    </source>
</evidence>
<accession>A0A8J8P681</accession>
<name>A0A8J8P681_HALGN</name>
<evidence type="ECO:0000256" key="1">
    <source>
        <dbReference type="SAM" id="Phobius"/>
    </source>
</evidence>
<dbReference type="OrthoDB" id="417037at2759"/>
<feature type="transmembrane region" description="Helical" evidence="1">
    <location>
        <begin position="23"/>
        <end position="42"/>
    </location>
</feature>
<feature type="transmembrane region" description="Helical" evidence="1">
    <location>
        <begin position="94"/>
        <end position="127"/>
    </location>
</feature>
<keyword evidence="1" id="KW-0472">Membrane</keyword>
<evidence type="ECO:0000313" key="3">
    <source>
        <dbReference type="Proteomes" id="UP000785679"/>
    </source>
</evidence>
<keyword evidence="1" id="KW-1133">Transmembrane helix</keyword>
<protein>
    <submittedName>
        <fullName evidence="2">Uncharacterized protein</fullName>
    </submittedName>
</protein>
<keyword evidence="3" id="KW-1185">Reference proteome</keyword>
<keyword evidence="1" id="KW-0812">Transmembrane</keyword>
<comment type="caution">
    <text evidence="2">The sequence shown here is derived from an EMBL/GenBank/DDBJ whole genome shotgun (WGS) entry which is preliminary data.</text>
</comment>
<proteinExistence type="predicted"/>
<sequence length="143" mass="15876">MFTLVFNVTGALVAGYEHLTTEWFSYGLVFMNNLTTSIYTVVANRVNKNKRIGAFEINYFFALCGFLVTLGLVLNSDAIDELISLTKIEDQVYQMQFIGSLVLSGVLGIFITCSSLMVLTMASPVALTITGKKNNRDNYYQAI</sequence>
<feature type="transmembrane region" description="Helical" evidence="1">
    <location>
        <begin position="54"/>
        <end position="74"/>
    </location>
</feature>
<dbReference type="Proteomes" id="UP000785679">
    <property type="component" value="Unassembled WGS sequence"/>
</dbReference>
<organism evidence="2 3">
    <name type="scientific">Halteria grandinella</name>
    <dbReference type="NCBI Taxonomy" id="5974"/>
    <lineage>
        <taxon>Eukaryota</taxon>
        <taxon>Sar</taxon>
        <taxon>Alveolata</taxon>
        <taxon>Ciliophora</taxon>
        <taxon>Intramacronucleata</taxon>
        <taxon>Spirotrichea</taxon>
        <taxon>Stichotrichia</taxon>
        <taxon>Sporadotrichida</taxon>
        <taxon>Halteriidae</taxon>
        <taxon>Halteria</taxon>
    </lineage>
</organism>
<dbReference type="EMBL" id="RRYP01000269">
    <property type="protein sequence ID" value="TNV87703.1"/>
    <property type="molecule type" value="Genomic_DNA"/>
</dbReference>
<reference evidence="2" key="1">
    <citation type="submission" date="2019-06" db="EMBL/GenBank/DDBJ databases">
        <authorList>
            <person name="Zheng W."/>
        </authorList>
    </citation>
    <scope>NUCLEOTIDE SEQUENCE</scope>
    <source>
        <strain evidence="2">QDHG01</strain>
    </source>
</reference>
<gene>
    <name evidence="2" type="ORF">FGO68_gene4669</name>
</gene>